<dbReference type="PANTHER" id="PTHR14819">
    <property type="entry name" value="GTP-BINDING"/>
    <property type="match status" value="1"/>
</dbReference>
<keyword evidence="2" id="KW-1185">Reference proteome</keyword>
<dbReference type="PANTHER" id="PTHR14819:SF25">
    <property type="entry name" value="CHROMOSOME UNDETERMINED SCAFFOLD_52, WHOLE GENOME SHOTGUN SEQUENCE"/>
    <property type="match status" value="1"/>
</dbReference>
<dbReference type="Proteomes" id="UP000596742">
    <property type="component" value="Unassembled WGS sequence"/>
</dbReference>
<gene>
    <name evidence="1" type="ORF">MGAL_10B059661</name>
</gene>
<comment type="caution">
    <text evidence="1">The sequence shown here is derived from an EMBL/GenBank/DDBJ whole genome shotgun (WGS) entry which is preliminary data.</text>
</comment>
<evidence type="ECO:0000313" key="2">
    <source>
        <dbReference type="Proteomes" id="UP000596742"/>
    </source>
</evidence>
<dbReference type="InterPro" id="IPR052986">
    <property type="entry name" value="VLIG_GTPase"/>
</dbReference>
<dbReference type="AlphaFoldDB" id="A0A8B6G318"/>
<dbReference type="EMBL" id="UYJE01007782">
    <property type="protein sequence ID" value="VDI57934.1"/>
    <property type="molecule type" value="Genomic_DNA"/>
</dbReference>
<name>A0A8B6G318_MYTGA</name>
<organism evidence="1 2">
    <name type="scientific">Mytilus galloprovincialis</name>
    <name type="common">Mediterranean mussel</name>
    <dbReference type="NCBI Taxonomy" id="29158"/>
    <lineage>
        <taxon>Eukaryota</taxon>
        <taxon>Metazoa</taxon>
        <taxon>Spiralia</taxon>
        <taxon>Lophotrochozoa</taxon>
        <taxon>Mollusca</taxon>
        <taxon>Bivalvia</taxon>
        <taxon>Autobranchia</taxon>
        <taxon>Pteriomorphia</taxon>
        <taxon>Mytilida</taxon>
        <taxon>Mytiloidea</taxon>
        <taxon>Mytilidae</taxon>
        <taxon>Mytilinae</taxon>
        <taxon>Mytilus</taxon>
    </lineage>
</organism>
<proteinExistence type="predicted"/>
<sequence length="394" mass="45976">MILYHIVRYAKVFFTKMHDAYNKKNSPKAQMEEYKGTAWALFKNTVEDKTEDVIALGFFKDAIVKVILDQVSELLPIDAQESIQNLFANGKYSLIKDILIHLANTDDFTEYKSYIQDPHTFAQKWIVKLLGRKLFKEKHGNECLYTQLAKSRVSRIMLHISKCIADTTEDCISLGKSICISEWIDGFLQHNCKDSYLPLLNDVFVHVRDRKISNVNTFTIMLKEELPEIEREVMSKFSDVEENNVILSSNPVPHIMDNLWGCSEICFLCKEPCMNTNRNHLEDRFPHKCLQHRPNGIGGVRIKASHRLVIDSCNYLVSTNLTYTINSTQKSGKFRDYKRNFPDWDIPPNSDVSMYWIWVITRYEEQLKEMYDSEEPRIPKYWKSISKKSALDSL</sequence>
<protein>
    <recommendedName>
        <fullName evidence="3">Interferon-induced very large GTPase 1-like</fullName>
    </recommendedName>
</protein>
<reference evidence="1" key="1">
    <citation type="submission" date="2018-11" db="EMBL/GenBank/DDBJ databases">
        <authorList>
            <person name="Alioto T."/>
            <person name="Alioto T."/>
        </authorList>
    </citation>
    <scope>NUCLEOTIDE SEQUENCE</scope>
</reference>
<accession>A0A8B6G318</accession>
<dbReference type="OrthoDB" id="6141954at2759"/>
<evidence type="ECO:0000313" key="1">
    <source>
        <dbReference type="EMBL" id="VDI57934.1"/>
    </source>
</evidence>
<evidence type="ECO:0008006" key="3">
    <source>
        <dbReference type="Google" id="ProtNLM"/>
    </source>
</evidence>